<gene>
    <name evidence="10" type="ORF">C1704_03190</name>
</gene>
<evidence type="ECO:0000313" key="10">
    <source>
        <dbReference type="EMBL" id="PPE67877.1"/>
    </source>
</evidence>
<dbReference type="GO" id="GO:0009425">
    <property type="term" value="C:bacterial-type flagellum basal body"/>
    <property type="evidence" value="ECO:0007669"/>
    <property type="project" value="UniProtKB-SubCell"/>
</dbReference>
<keyword evidence="3" id="KW-1003">Cell membrane</keyword>
<evidence type="ECO:0000256" key="5">
    <source>
        <dbReference type="ARBA" id="ARBA00022989"/>
    </source>
</evidence>
<evidence type="ECO:0000256" key="9">
    <source>
        <dbReference type="SAM" id="Phobius"/>
    </source>
</evidence>
<dbReference type="Proteomes" id="UP000238605">
    <property type="component" value="Unassembled WGS sequence"/>
</dbReference>
<keyword evidence="11" id="KW-1185">Reference proteome</keyword>
<protein>
    <submittedName>
        <fullName evidence="10">Flagellar biogenesis protein</fullName>
    </submittedName>
</protein>
<comment type="subcellular location">
    <subcellularLocation>
        <location evidence="1">Bacterial flagellum basal body</location>
    </subcellularLocation>
    <subcellularLocation>
        <location evidence="2">Cell membrane</location>
    </subcellularLocation>
</comment>
<proteinExistence type="inferred from homology"/>
<accession>A0A2S5SZ54</accession>
<dbReference type="OrthoDB" id="8905632at2"/>
<evidence type="ECO:0000256" key="8">
    <source>
        <dbReference type="ARBA" id="ARBA00037937"/>
    </source>
</evidence>
<keyword evidence="7" id="KW-0975">Bacterial flagellum</keyword>
<keyword evidence="6 9" id="KW-0472">Membrane</keyword>
<dbReference type="PANTHER" id="PTHR38766">
    <property type="entry name" value="FLAGELLAR PROTEIN FLIO"/>
    <property type="match status" value="1"/>
</dbReference>
<keyword evidence="10" id="KW-0282">Flagellum</keyword>
<keyword evidence="5 9" id="KW-1133">Transmembrane helix</keyword>
<dbReference type="InterPro" id="IPR052205">
    <property type="entry name" value="FliO/MopB"/>
</dbReference>
<comment type="similarity">
    <text evidence="8">Belongs to the FliO/MopB family.</text>
</comment>
<dbReference type="Pfam" id="PF04347">
    <property type="entry name" value="FliO"/>
    <property type="match status" value="1"/>
</dbReference>
<sequence>MPSVGSFVLWFALIVAAIPLTLWLLKRTPMGGMSGVQTTRVISSTPLGPTQRLVTVEVGQGESRQWLVLGVTAQSIQTVHTLPAQDLPAAAAQTPGPAFATLFNKARKAS</sequence>
<dbReference type="PANTHER" id="PTHR38766:SF1">
    <property type="entry name" value="FLAGELLAR PROTEIN FLIO"/>
    <property type="match status" value="1"/>
</dbReference>
<dbReference type="GO" id="GO:0044781">
    <property type="term" value="P:bacterial-type flagellum organization"/>
    <property type="evidence" value="ECO:0007669"/>
    <property type="project" value="InterPro"/>
</dbReference>
<dbReference type="AlphaFoldDB" id="A0A2S5SZ54"/>
<name>A0A2S5SZ54_9BURK</name>
<evidence type="ECO:0000313" key="11">
    <source>
        <dbReference type="Proteomes" id="UP000238605"/>
    </source>
</evidence>
<evidence type="ECO:0000256" key="1">
    <source>
        <dbReference type="ARBA" id="ARBA00004117"/>
    </source>
</evidence>
<evidence type="ECO:0000256" key="7">
    <source>
        <dbReference type="ARBA" id="ARBA00023143"/>
    </source>
</evidence>
<evidence type="ECO:0000256" key="6">
    <source>
        <dbReference type="ARBA" id="ARBA00023136"/>
    </source>
</evidence>
<reference evidence="10 11" key="1">
    <citation type="submission" date="2018-02" db="EMBL/GenBank/DDBJ databases">
        <title>Reclassifiation of [Polyangium] brachysporum DSM 7029 as Guopingzhaonella breviflexa gen. nov., sp. nov., a member of the family Comamonadaceae.</title>
        <authorList>
            <person name="Tang B."/>
        </authorList>
    </citation>
    <scope>NUCLEOTIDE SEQUENCE [LARGE SCALE GENOMIC DNA]</scope>
    <source>
        <strain evidence="10 11">BCRC 80649</strain>
    </source>
</reference>
<keyword evidence="10" id="KW-0969">Cilium</keyword>
<dbReference type="GO" id="GO:0005886">
    <property type="term" value="C:plasma membrane"/>
    <property type="evidence" value="ECO:0007669"/>
    <property type="project" value="UniProtKB-SubCell"/>
</dbReference>
<evidence type="ECO:0000256" key="3">
    <source>
        <dbReference type="ARBA" id="ARBA00022475"/>
    </source>
</evidence>
<keyword evidence="10" id="KW-0966">Cell projection</keyword>
<evidence type="ECO:0000256" key="4">
    <source>
        <dbReference type="ARBA" id="ARBA00022692"/>
    </source>
</evidence>
<feature type="transmembrane region" description="Helical" evidence="9">
    <location>
        <begin position="6"/>
        <end position="25"/>
    </location>
</feature>
<dbReference type="InterPro" id="IPR022781">
    <property type="entry name" value="Flagellar_biosynth_FliO"/>
</dbReference>
<organism evidence="10 11">
    <name type="scientific">Caldimonas caldifontis</name>
    <dbReference type="NCBI Taxonomy" id="1452508"/>
    <lineage>
        <taxon>Bacteria</taxon>
        <taxon>Pseudomonadati</taxon>
        <taxon>Pseudomonadota</taxon>
        <taxon>Betaproteobacteria</taxon>
        <taxon>Burkholderiales</taxon>
        <taxon>Sphaerotilaceae</taxon>
        <taxon>Caldimonas</taxon>
    </lineage>
</organism>
<keyword evidence="4 9" id="KW-0812">Transmembrane</keyword>
<dbReference type="RefSeq" id="WP_104300920.1">
    <property type="nucleotide sequence ID" value="NZ_PSNX01000002.1"/>
</dbReference>
<dbReference type="EMBL" id="PSNX01000002">
    <property type="protein sequence ID" value="PPE67877.1"/>
    <property type="molecule type" value="Genomic_DNA"/>
</dbReference>
<comment type="caution">
    <text evidence="10">The sequence shown here is derived from an EMBL/GenBank/DDBJ whole genome shotgun (WGS) entry which is preliminary data.</text>
</comment>
<evidence type="ECO:0000256" key="2">
    <source>
        <dbReference type="ARBA" id="ARBA00004236"/>
    </source>
</evidence>